<sequence>MAANCTPTVDIPNPCTPLAFLPPETASQLEVSRYLYWATVGVSLPVRGSCQTLLWIILFSYPFAAPGTAALFFFRVRAVYDRSKIVTAVFGILWLATLSAAIALPFMVTGEHIGTTDYCIQSSVASGASAVLIINACSDALVFLAISWRIARNNSAGQTLREHLRSFYKGDGLPRLSKLLLQSGQAYYLATVGLNIATMIMILLPSAPPVYRAFLSLPNIALGNSMACRVFRANLECLPERGMKKALGVHLGLICTITRALPHSVLLSPARA</sequence>
<name>A0A1B7MI24_9AGAM</name>
<reference evidence="2 3" key="1">
    <citation type="submission" date="2016-06" db="EMBL/GenBank/DDBJ databases">
        <title>Comparative genomics of the ectomycorrhizal sister species Rhizopogon vinicolor and Rhizopogon vesiculosus (Basidiomycota: Boletales) reveals a divergence of the mating type B locus.</title>
        <authorList>
            <consortium name="DOE Joint Genome Institute"/>
            <person name="Mujic A.B."/>
            <person name="Kuo A."/>
            <person name="Tritt A."/>
            <person name="Lipzen A."/>
            <person name="Chen C."/>
            <person name="Johnson J."/>
            <person name="Sharma A."/>
            <person name="Barry K."/>
            <person name="Grigoriev I.V."/>
            <person name="Spatafora J.W."/>
        </authorList>
    </citation>
    <scope>NUCLEOTIDE SEQUENCE [LARGE SCALE GENOMIC DNA]</scope>
    <source>
        <strain evidence="2 3">AM-OR11-026</strain>
    </source>
</reference>
<feature type="transmembrane region" description="Helical" evidence="1">
    <location>
        <begin position="128"/>
        <end position="151"/>
    </location>
</feature>
<evidence type="ECO:0000313" key="3">
    <source>
        <dbReference type="Proteomes" id="UP000092154"/>
    </source>
</evidence>
<gene>
    <name evidence="2" type="ORF">K503DRAFT_852173</name>
</gene>
<keyword evidence="1" id="KW-0812">Transmembrane</keyword>
<keyword evidence="1" id="KW-0472">Membrane</keyword>
<accession>A0A1B7MI24</accession>
<proteinExistence type="predicted"/>
<dbReference type="EMBL" id="KV449068">
    <property type="protein sequence ID" value="OAX32247.1"/>
    <property type="molecule type" value="Genomic_DNA"/>
</dbReference>
<dbReference type="Proteomes" id="UP000092154">
    <property type="component" value="Unassembled WGS sequence"/>
</dbReference>
<dbReference type="InParanoid" id="A0A1B7MI24"/>
<evidence type="ECO:0000313" key="2">
    <source>
        <dbReference type="EMBL" id="OAX32247.1"/>
    </source>
</evidence>
<feature type="transmembrane region" description="Helical" evidence="1">
    <location>
        <begin position="186"/>
        <end position="204"/>
    </location>
</feature>
<evidence type="ECO:0000256" key="1">
    <source>
        <dbReference type="SAM" id="Phobius"/>
    </source>
</evidence>
<feature type="transmembrane region" description="Helical" evidence="1">
    <location>
        <begin position="86"/>
        <end position="108"/>
    </location>
</feature>
<dbReference type="STRING" id="1314800.A0A1B7MI24"/>
<keyword evidence="1" id="KW-1133">Transmembrane helix</keyword>
<dbReference type="OrthoDB" id="3038990at2759"/>
<feature type="transmembrane region" description="Helical" evidence="1">
    <location>
        <begin position="53"/>
        <end position="74"/>
    </location>
</feature>
<dbReference type="AlphaFoldDB" id="A0A1B7MI24"/>
<protein>
    <submittedName>
        <fullName evidence="2">Uncharacterized protein</fullName>
    </submittedName>
</protein>
<keyword evidence="3" id="KW-1185">Reference proteome</keyword>
<organism evidence="2 3">
    <name type="scientific">Rhizopogon vinicolor AM-OR11-026</name>
    <dbReference type="NCBI Taxonomy" id="1314800"/>
    <lineage>
        <taxon>Eukaryota</taxon>
        <taxon>Fungi</taxon>
        <taxon>Dikarya</taxon>
        <taxon>Basidiomycota</taxon>
        <taxon>Agaricomycotina</taxon>
        <taxon>Agaricomycetes</taxon>
        <taxon>Agaricomycetidae</taxon>
        <taxon>Boletales</taxon>
        <taxon>Suillineae</taxon>
        <taxon>Rhizopogonaceae</taxon>
        <taxon>Rhizopogon</taxon>
    </lineage>
</organism>